<keyword evidence="2" id="KW-1185">Reference proteome</keyword>
<sequence length="183" mass="20293">MVVGFGKKRGPNSSEKNLLLNGLLNPQRDWVADELRVFLDQILKPPLLEILQLVFLEVKCHLRSPAKTLTRVVSRHGERSTGLRLPHVLLIVVVLGGDNNLISNQISLGHPDTTVDDGQGVVTLVGDDMNEKLWLTIELALVGQGLEPNLNVLMMRESNWLISAWKAKVSAFAIVYSRFGLLV</sequence>
<reference evidence="1 2" key="1">
    <citation type="submission" date="2022-03" db="EMBL/GenBank/DDBJ databases">
        <authorList>
            <person name="Nunn A."/>
            <person name="Chopra R."/>
            <person name="Nunn A."/>
            <person name="Contreras Garrido A."/>
        </authorList>
    </citation>
    <scope>NUCLEOTIDE SEQUENCE [LARGE SCALE GENOMIC DNA]</scope>
</reference>
<gene>
    <name evidence="1" type="ORF">TAV2_LOCUS10894</name>
</gene>
<dbReference type="AlphaFoldDB" id="A0AAU9RTS2"/>
<dbReference type="Proteomes" id="UP000836841">
    <property type="component" value="Chromosome 3"/>
</dbReference>
<accession>A0AAU9RTS2</accession>
<protein>
    <submittedName>
        <fullName evidence="1">Uncharacterized protein</fullName>
    </submittedName>
</protein>
<dbReference type="EMBL" id="OU466859">
    <property type="protein sequence ID" value="CAH2051207.1"/>
    <property type="molecule type" value="Genomic_DNA"/>
</dbReference>
<evidence type="ECO:0000313" key="2">
    <source>
        <dbReference type="Proteomes" id="UP000836841"/>
    </source>
</evidence>
<proteinExistence type="predicted"/>
<name>A0AAU9RTS2_THLAR</name>
<organism evidence="1 2">
    <name type="scientific">Thlaspi arvense</name>
    <name type="common">Field penny-cress</name>
    <dbReference type="NCBI Taxonomy" id="13288"/>
    <lineage>
        <taxon>Eukaryota</taxon>
        <taxon>Viridiplantae</taxon>
        <taxon>Streptophyta</taxon>
        <taxon>Embryophyta</taxon>
        <taxon>Tracheophyta</taxon>
        <taxon>Spermatophyta</taxon>
        <taxon>Magnoliopsida</taxon>
        <taxon>eudicotyledons</taxon>
        <taxon>Gunneridae</taxon>
        <taxon>Pentapetalae</taxon>
        <taxon>rosids</taxon>
        <taxon>malvids</taxon>
        <taxon>Brassicales</taxon>
        <taxon>Brassicaceae</taxon>
        <taxon>Thlaspideae</taxon>
        <taxon>Thlaspi</taxon>
    </lineage>
</organism>
<evidence type="ECO:0000313" key="1">
    <source>
        <dbReference type="EMBL" id="CAH2051207.1"/>
    </source>
</evidence>